<dbReference type="Proteomes" id="UP000001279">
    <property type="component" value="Chromosome"/>
</dbReference>
<dbReference type="HOGENOM" id="CLU_3100264_0_0_9"/>
<organism evidence="1 2">
    <name type="scientific">Ligilactobacillus ruminis (strain ATCC 27782 / RF3)</name>
    <name type="common">Lactobacillus ruminis</name>
    <dbReference type="NCBI Taxonomy" id="1069534"/>
    <lineage>
        <taxon>Bacteria</taxon>
        <taxon>Bacillati</taxon>
        <taxon>Bacillota</taxon>
        <taxon>Bacilli</taxon>
        <taxon>Lactobacillales</taxon>
        <taxon>Lactobacillaceae</taxon>
        <taxon>Ligilactobacillus</taxon>
    </lineage>
</organism>
<reference evidence="1 2" key="1">
    <citation type="journal article" date="2011" name="Microb. Cell Fact.">
        <title>Genome sequences and comparative genomics of two Lactobacillus ruminis strains from the bovine and human intestinal tracts.</title>
        <authorList>
            <person name="Forde B.M."/>
            <person name="Neville B.A."/>
            <person name="O'Donnell M.M."/>
            <person name="Riboulet-Bisson E."/>
            <person name="Claesson M.J."/>
            <person name="Coghlan A."/>
            <person name="Ross R.P."/>
            <person name="O'Toole P.W."/>
        </authorList>
    </citation>
    <scope>NUCLEOTIDE SEQUENCE [LARGE SCALE GENOMIC DNA]</scope>
    <source>
        <strain evidence="2">ATCC 27782 / RF3</strain>
    </source>
</reference>
<name>G2SR13_LIGR2</name>
<dbReference type="STRING" id="1069534.LRC_15020"/>
<proteinExistence type="predicted"/>
<keyword evidence="2" id="KW-1185">Reference proteome</keyword>
<gene>
    <name evidence="1" type="ordered locus">LRC_15020</name>
</gene>
<dbReference type="AlphaFoldDB" id="G2SR13"/>
<dbReference type="EMBL" id="CP003032">
    <property type="protein sequence ID" value="AEN78750.1"/>
    <property type="molecule type" value="Genomic_DNA"/>
</dbReference>
<accession>G2SR13</accession>
<dbReference type="KEGG" id="lrm:LRC_15020"/>
<protein>
    <submittedName>
        <fullName evidence="1">Uncharacterized protein</fullName>
    </submittedName>
</protein>
<evidence type="ECO:0000313" key="1">
    <source>
        <dbReference type="EMBL" id="AEN78750.1"/>
    </source>
</evidence>
<sequence>MDDQCGIFADEAEIPLFCIKNAEQVDAMSLHCIGRRNVESIICSDFGSVRV</sequence>
<evidence type="ECO:0000313" key="2">
    <source>
        <dbReference type="Proteomes" id="UP000001279"/>
    </source>
</evidence>